<keyword evidence="5" id="KW-0446">Lipid-binding</keyword>
<feature type="domain" description="COQ9 C-terminal" evidence="7">
    <location>
        <begin position="55"/>
        <end position="125"/>
    </location>
</feature>
<evidence type="ECO:0000256" key="1">
    <source>
        <dbReference type="ARBA" id="ARBA00004749"/>
    </source>
</evidence>
<evidence type="ECO:0000313" key="8">
    <source>
        <dbReference type="EMBL" id="GER04437.1"/>
    </source>
</evidence>
<evidence type="ECO:0000256" key="2">
    <source>
        <dbReference type="ARBA" id="ARBA00010766"/>
    </source>
</evidence>
<reference evidence="8 9" key="1">
    <citation type="submission" date="2019-09" db="EMBL/GenBank/DDBJ databases">
        <title>NBRP : Genome information of microbial organism related human and environment.</title>
        <authorList>
            <person name="Hattori M."/>
            <person name="Oshima K."/>
            <person name="Inaba H."/>
            <person name="Suda W."/>
            <person name="Sakamoto M."/>
            <person name="Iino T."/>
            <person name="Kitahara M."/>
            <person name="Oshida Y."/>
            <person name="Iida T."/>
            <person name="Kudo T."/>
            <person name="Itoh T."/>
            <person name="Ohkuma M."/>
        </authorList>
    </citation>
    <scope>NUCLEOTIDE SEQUENCE [LARGE SCALE GENOMIC DNA]</scope>
    <source>
        <strain evidence="8 9">Q-1</strain>
    </source>
</reference>
<evidence type="ECO:0000256" key="6">
    <source>
        <dbReference type="ARBA" id="ARBA00058104"/>
    </source>
</evidence>
<keyword evidence="3" id="KW-0831">Ubiquinone biosynthesis</keyword>
<dbReference type="InterPro" id="IPR013718">
    <property type="entry name" value="COQ9_C"/>
</dbReference>
<dbReference type="GO" id="GO:0006744">
    <property type="term" value="P:ubiquinone biosynthetic process"/>
    <property type="evidence" value="ECO:0007669"/>
    <property type="project" value="UniProtKB-KW"/>
</dbReference>
<comment type="function">
    <text evidence="6">Membrane-associated protein that warps the membrane surface to access and bind aromatic isoprenes with high specificity, including ubiquinone (CoQ) isoprene intermediates and presents them directly to COQ7, therefore facilitating the COQ7-mediated hydroxylase step. Participates in the biosynthesis of coenzyme Q, also named ubiquinone, an essential lipid-soluble electron transporter for aerobic cellular respiration.</text>
</comment>
<evidence type="ECO:0000259" key="7">
    <source>
        <dbReference type="Pfam" id="PF08511"/>
    </source>
</evidence>
<gene>
    <name evidence="8" type="ORF">JCM17846_21190</name>
</gene>
<dbReference type="Gene3D" id="1.10.357.10">
    <property type="entry name" value="Tetracycline Repressor, domain 2"/>
    <property type="match status" value="1"/>
</dbReference>
<dbReference type="Pfam" id="PF08511">
    <property type="entry name" value="COQ9"/>
    <property type="match status" value="1"/>
</dbReference>
<evidence type="ECO:0000313" key="9">
    <source>
        <dbReference type="Proteomes" id="UP000324996"/>
    </source>
</evidence>
<dbReference type="RefSeq" id="WP_313981084.1">
    <property type="nucleotide sequence ID" value="NZ_BKCN01000010.1"/>
</dbReference>
<keyword evidence="9" id="KW-1185">Reference proteome</keyword>
<organism evidence="8 9">
    <name type="scientific">Iodidimonas nitroreducens</name>
    <dbReference type="NCBI Taxonomy" id="1236968"/>
    <lineage>
        <taxon>Bacteria</taxon>
        <taxon>Pseudomonadati</taxon>
        <taxon>Pseudomonadota</taxon>
        <taxon>Alphaproteobacteria</taxon>
        <taxon>Iodidimonadales</taxon>
        <taxon>Iodidimonadaceae</taxon>
        <taxon>Iodidimonas</taxon>
    </lineage>
</organism>
<dbReference type="EMBL" id="BKCN01000010">
    <property type="protein sequence ID" value="GER04437.1"/>
    <property type="molecule type" value="Genomic_DNA"/>
</dbReference>
<evidence type="ECO:0000256" key="5">
    <source>
        <dbReference type="ARBA" id="ARBA00023121"/>
    </source>
</evidence>
<dbReference type="PANTHER" id="PTHR21427:SF19">
    <property type="entry name" value="UBIQUINONE BIOSYNTHESIS PROTEIN COQ9, MITOCHONDRIAL"/>
    <property type="match status" value="1"/>
</dbReference>
<dbReference type="PANTHER" id="PTHR21427">
    <property type="entry name" value="UBIQUINONE BIOSYNTHESIS PROTEIN COQ9, MITOCHONDRIAL"/>
    <property type="match status" value="1"/>
</dbReference>
<comment type="caution">
    <text evidence="8">The sequence shown here is derived from an EMBL/GenBank/DDBJ whole genome shotgun (WGS) entry which is preliminary data.</text>
</comment>
<sequence>MLDELERRAADPDGMDQRIRARITAAIRIRFEQAAPHREAVRRALGVLALPQNAALSAKSLWRTVDVIWHALGDRSTDYNHYTKRATLAAVYSSCLLVWIADDSEDCAETWAFLDRRIENVMQFEKLKAQWRKSTDNLPSLTRFLGRLRYPVR</sequence>
<comment type="pathway">
    <text evidence="1">Cofactor biosynthesis; ubiquinone biosynthesis.</text>
</comment>
<protein>
    <recommendedName>
        <fullName evidence="7">COQ9 C-terminal domain-containing protein</fullName>
    </recommendedName>
</protein>
<dbReference type="NCBIfam" id="TIGR02396">
    <property type="entry name" value="diverge_rpsU"/>
    <property type="match status" value="1"/>
</dbReference>
<accession>A0A5A7N946</accession>
<name>A0A5A7N946_9PROT</name>
<dbReference type="InterPro" id="IPR012762">
    <property type="entry name" value="Ubiq_biosynth_COQ9"/>
</dbReference>
<comment type="similarity">
    <text evidence="2">Belongs to the COQ9 family.</text>
</comment>
<keyword evidence="4" id="KW-0809">Transit peptide</keyword>
<proteinExistence type="inferred from homology"/>
<evidence type="ECO:0000256" key="4">
    <source>
        <dbReference type="ARBA" id="ARBA00022946"/>
    </source>
</evidence>
<evidence type="ECO:0000256" key="3">
    <source>
        <dbReference type="ARBA" id="ARBA00022688"/>
    </source>
</evidence>
<dbReference type="Proteomes" id="UP000324996">
    <property type="component" value="Unassembled WGS sequence"/>
</dbReference>
<dbReference type="GO" id="GO:0008289">
    <property type="term" value="F:lipid binding"/>
    <property type="evidence" value="ECO:0007669"/>
    <property type="project" value="UniProtKB-KW"/>
</dbReference>
<dbReference type="AlphaFoldDB" id="A0A5A7N946"/>
<dbReference type="SUPFAM" id="SSF48498">
    <property type="entry name" value="Tetracyclin repressor-like, C-terminal domain"/>
    <property type="match status" value="1"/>
</dbReference>
<dbReference type="InterPro" id="IPR036271">
    <property type="entry name" value="Tet_transcr_reg_TetR-rel_C_sf"/>
</dbReference>